<dbReference type="Proteomes" id="UP000803844">
    <property type="component" value="Unassembled WGS sequence"/>
</dbReference>
<dbReference type="Pfam" id="PF06985">
    <property type="entry name" value="HET"/>
    <property type="match status" value="1"/>
</dbReference>
<evidence type="ECO:0000256" key="1">
    <source>
        <dbReference type="SAM" id="MobiDB-lite"/>
    </source>
</evidence>
<proteinExistence type="predicted"/>
<keyword evidence="4" id="KW-1185">Reference proteome</keyword>
<feature type="compositionally biased region" description="Basic and acidic residues" evidence="1">
    <location>
        <begin position="21"/>
        <end position="30"/>
    </location>
</feature>
<dbReference type="EMBL" id="MU032350">
    <property type="protein sequence ID" value="KAF3762093.1"/>
    <property type="molecule type" value="Genomic_DNA"/>
</dbReference>
<dbReference type="GeneID" id="63837876"/>
<dbReference type="InterPro" id="IPR010730">
    <property type="entry name" value="HET"/>
</dbReference>
<dbReference type="InterPro" id="IPR052895">
    <property type="entry name" value="HetReg/Transcr_Mod"/>
</dbReference>
<organism evidence="3 4">
    <name type="scientific">Cryphonectria parasitica (strain ATCC 38755 / EP155)</name>
    <dbReference type="NCBI Taxonomy" id="660469"/>
    <lineage>
        <taxon>Eukaryota</taxon>
        <taxon>Fungi</taxon>
        <taxon>Dikarya</taxon>
        <taxon>Ascomycota</taxon>
        <taxon>Pezizomycotina</taxon>
        <taxon>Sordariomycetes</taxon>
        <taxon>Sordariomycetidae</taxon>
        <taxon>Diaporthales</taxon>
        <taxon>Cryphonectriaceae</taxon>
        <taxon>Cryphonectria-Endothia species complex</taxon>
        <taxon>Cryphonectria</taxon>
    </lineage>
</organism>
<sequence>MSHSSKSCCNSETMNDNASRPSEHVLDTKDPSTAASSQQSQPGQGREGKTLGSLQFESDAEILEALFIREEQRIPEQQELQLWTVPAHLSGLSPEDSVPTACEYARNRTSHAAFLKQAFLWSYLAGDRSSFWCRDAREPPVGNRPLYAPLDVTKKEIRVLKITCTRRDDGHGQSFRASLIPVSLADEDPQYLAISYAWGDPSPIGRFERHPDGCWNEAENEAERYEGNTIEYNKAVLAIVSTLVQPGATLYLWIDAVCINQNDLDERANQVTLMGQVYSRARQVVVFVGEADDDAARALDLAGDFNRFRSIVGDHLNFSGQDELAAACLRAGLDRQVWLYLLRLFLRPWFYRYWVIQEVVLGTNPVMICGRHAASWSDMVQTCQWANKSSVNIGTQLHQAGISRVEKQRLLAASDRGAHVCRLENLRTYGHDTSAAFTWILRSFDTCRTTDPRDRIFAILGLPHVAGMNTAALKPDYTIKVEDLYVRAAKGAILQGEAMPTLAFAGMGYRRSLNLPSWVPDWTCLPAAFGSFWYDAREADYYTIRGTQVTVSWDQGCQGALSLEGHFVDNVSVLSSPILSGDVNFLGYDPEQEAWPDEVLELSRASQKEQQDESQTTKAAKAAAEQTDSRPEPWRTRLAHTLAASFGAPSAALHKSFEAFLLLSRVMRSGLPASWMISLEDHHIGLEYASLCHTATKERRFFISSDGHFGLAPPGTRQGDQVCIFSGFRTPFVVRSAEPEAQEQQPGEGAVELRSYILIGEAYHYGLISGELTVGGPAESIRLV</sequence>
<reference evidence="3" key="1">
    <citation type="journal article" date="2020" name="Phytopathology">
        <title>Genome sequence of the chestnut blight fungus Cryphonectria parasitica EP155: A fundamental resource for an archetypical invasive plant pathogen.</title>
        <authorList>
            <person name="Crouch J.A."/>
            <person name="Dawe A."/>
            <person name="Aerts A."/>
            <person name="Barry K."/>
            <person name="Churchill A.C.L."/>
            <person name="Grimwood J."/>
            <person name="Hillman B."/>
            <person name="Milgroom M.G."/>
            <person name="Pangilinan J."/>
            <person name="Smith M."/>
            <person name="Salamov A."/>
            <person name="Schmutz J."/>
            <person name="Yadav J."/>
            <person name="Grigoriev I.V."/>
            <person name="Nuss D."/>
        </authorList>
    </citation>
    <scope>NUCLEOTIDE SEQUENCE</scope>
    <source>
        <strain evidence="3">EP155</strain>
    </source>
</reference>
<dbReference type="AlphaFoldDB" id="A0A9P5CKI0"/>
<dbReference type="Pfam" id="PF26639">
    <property type="entry name" value="Het-6_barrel"/>
    <property type="match status" value="1"/>
</dbReference>
<name>A0A9P5CKI0_CRYP1</name>
<dbReference type="RefSeq" id="XP_040773072.1">
    <property type="nucleotide sequence ID" value="XM_040920747.1"/>
</dbReference>
<feature type="region of interest" description="Disordered" evidence="1">
    <location>
        <begin position="1"/>
        <end position="50"/>
    </location>
</feature>
<feature type="compositionally biased region" description="Polar residues" evidence="1">
    <location>
        <begin position="1"/>
        <end position="20"/>
    </location>
</feature>
<gene>
    <name evidence="3" type="ORF">M406DRAFT_332492</name>
</gene>
<feature type="region of interest" description="Disordered" evidence="1">
    <location>
        <begin position="603"/>
        <end position="634"/>
    </location>
</feature>
<accession>A0A9P5CKI0</accession>
<dbReference type="PANTHER" id="PTHR24148:SF73">
    <property type="entry name" value="HET DOMAIN PROTEIN (AFU_ORTHOLOGUE AFUA_8G01020)"/>
    <property type="match status" value="1"/>
</dbReference>
<evidence type="ECO:0000313" key="4">
    <source>
        <dbReference type="Proteomes" id="UP000803844"/>
    </source>
</evidence>
<comment type="caution">
    <text evidence="3">The sequence shown here is derived from an EMBL/GenBank/DDBJ whole genome shotgun (WGS) entry which is preliminary data.</text>
</comment>
<feature type="compositionally biased region" description="Low complexity" evidence="1">
    <location>
        <begin position="31"/>
        <end position="44"/>
    </location>
</feature>
<evidence type="ECO:0000259" key="2">
    <source>
        <dbReference type="Pfam" id="PF06985"/>
    </source>
</evidence>
<dbReference type="OrthoDB" id="2157530at2759"/>
<feature type="domain" description="Heterokaryon incompatibility" evidence="2">
    <location>
        <begin position="191"/>
        <end position="358"/>
    </location>
</feature>
<dbReference type="PANTHER" id="PTHR24148">
    <property type="entry name" value="ANKYRIN REPEAT DOMAIN-CONTAINING PROTEIN 39 HOMOLOG-RELATED"/>
    <property type="match status" value="1"/>
</dbReference>
<protein>
    <submittedName>
        <fullName evidence="3">HET-domain-containing protein</fullName>
    </submittedName>
</protein>
<evidence type="ECO:0000313" key="3">
    <source>
        <dbReference type="EMBL" id="KAF3762093.1"/>
    </source>
</evidence>